<gene>
    <name evidence="1" type="ORF">CCMA1212_007903</name>
</gene>
<name>A0ABY2GX25_9HYPO</name>
<evidence type="ECO:0000313" key="2">
    <source>
        <dbReference type="Proteomes" id="UP001642720"/>
    </source>
</evidence>
<dbReference type="Proteomes" id="UP001642720">
    <property type="component" value="Unassembled WGS sequence"/>
</dbReference>
<protein>
    <submittedName>
        <fullName evidence="1">Uncharacterized protein</fullName>
    </submittedName>
</protein>
<reference evidence="1 2" key="1">
    <citation type="submission" date="2018-01" db="EMBL/GenBank/DDBJ databases">
        <title>Genome characterization of the sugarcane-associated fungus Trichoderma ghanense CCMA-1212 and their application in lignocelulose bioconversion.</title>
        <authorList>
            <person name="Steindorff A.S."/>
            <person name="Mendes T.D."/>
            <person name="Vilela E.S.D."/>
            <person name="Rodrigues D.S."/>
            <person name="Formighieri E.F."/>
            <person name="Melo I.S."/>
            <person name="Favaro L.C.L."/>
        </authorList>
    </citation>
    <scope>NUCLEOTIDE SEQUENCE [LARGE SCALE GENOMIC DNA]</scope>
    <source>
        <strain evidence="1 2">CCMA-1212</strain>
    </source>
</reference>
<evidence type="ECO:0000313" key="1">
    <source>
        <dbReference type="EMBL" id="TFB00518.1"/>
    </source>
</evidence>
<accession>A0ABY2GX25</accession>
<comment type="caution">
    <text evidence="1">The sequence shown here is derived from an EMBL/GenBank/DDBJ whole genome shotgun (WGS) entry which is preliminary data.</text>
</comment>
<dbReference type="RefSeq" id="XP_073556719.1">
    <property type="nucleotide sequence ID" value="XM_073705062.1"/>
</dbReference>
<sequence length="141" mass="16132">MDYRYFSGTVHTLHALRLDPTVLGSRTIPPTARLSREIRISPTSPIMQVHETAAVGDDDDDDEMFVFFLRCPSEHFGYLFSELRQPDSEDVRVVASYLNLIRGAMDDPRVFMTFRGITTLKWEENMIASIVRRGDFEGNSV</sequence>
<dbReference type="EMBL" id="PPTA01000011">
    <property type="protein sequence ID" value="TFB00518.1"/>
    <property type="molecule type" value="Genomic_DNA"/>
</dbReference>
<dbReference type="GeneID" id="300579512"/>
<organism evidence="1 2">
    <name type="scientific">Trichoderma ghanense</name>
    <dbReference type="NCBI Taxonomy" id="65468"/>
    <lineage>
        <taxon>Eukaryota</taxon>
        <taxon>Fungi</taxon>
        <taxon>Dikarya</taxon>
        <taxon>Ascomycota</taxon>
        <taxon>Pezizomycotina</taxon>
        <taxon>Sordariomycetes</taxon>
        <taxon>Hypocreomycetidae</taxon>
        <taxon>Hypocreales</taxon>
        <taxon>Hypocreaceae</taxon>
        <taxon>Trichoderma</taxon>
    </lineage>
</organism>
<keyword evidence="2" id="KW-1185">Reference proteome</keyword>
<proteinExistence type="predicted"/>